<evidence type="ECO:0000313" key="3">
    <source>
        <dbReference type="EMBL" id="KAH3825161.1"/>
    </source>
</evidence>
<dbReference type="InterPro" id="IPR036236">
    <property type="entry name" value="Znf_C2H2_sf"/>
</dbReference>
<dbReference type="AlphaFoldDB" id="A0A9D4H165"/>
<dbReference type="SUPFAM" id="SSF57667">
    <property type="entry name" value="beta-beta-alpha zinc fingers"/>
    <property type="match status" value="2"/>
</dbReference>
<feature type="domain" description="C2H2-type" evidence="2">
    <location>
        <begin position="17"/>
        <end position="44"/>
    </location>
</feature>
<dbReference type="SMART" id="SM00355">
    <property type="entry name" value="ZnF_C2H2"/>
    <property type="match status" value="2"/>
</dbReference>
<protein>
    <recommendedName>
        <fullName evidence="2">C2H2-type domain-containing protein</fullName>
    </recommendedName>
</protein>
<sequence length="97" mass="11347">MLMNAYRCNVHGDGKNYLCLYCGKEFATKVDLDAHSAREQSTREIECEICNHKATTRAHLREHLKTHSEKKTHVHHVCKAAYKHISSLYRHYGQKHK</sequence>
<accession>A0A9D4H165</accession>
<keyword evidence="1" id="KW-0863">Zinc-finger</keyword>
<evidence type="ECO:0000256" key="1">
    <source>
        <dbReference type="PROSITE-ProRule" id="PRU00042"/>
    </source>
</evidence>
<reference evidence="3" key="2">
    <citation type="submission" date="2020-11" db="EMBL/GenBank/DDBJ databases">
        <authorList>
            <person name="McCartney M.A."/>
            <person name="Auch B."/>
            <person name="Kono T."/>
            <person name="Mallez S."/>
            <person name="Becker A."/>
            <person name="Gohl D.M."/>
            <person name="Silverstein K.A.T."/>
            <person name="Koren S."/>
            <person name="Bechman K.B."/>
            <person name="Herman A."/>
            <person name="Abrahante J.E."/>
            <person name="Garbe J."/>
        </authorList>
    </citation>
    <scope>NUCLEOTIDE SEQUENCE</scope>
    <source>
        <strain evidence="3">Duluth1</strain>
        <tissue evidence="3">Whole animal</tissue>
    </source>
</reference>
<organism evidence="3 4">
    <name type="scientific">Dreissena polymorpha</name>
    <name type="common">Zebra mussel</name>
    <name type="synonym">Mytilus polymorpha</name>
    <dbReference type="NCBI Taxonomy" id="45954"/>
    <lineage>
        <taxon>Eukaryota</taxon>
        <taxon>Metazoa</taxon>
        <taxon>Spiralia</taxon>
        <taxon>Lophotrochozoa</taxon>
        <taxon>Mollusca</taxon>
        <taxon>Bivalvia</taxon>
        <taxon>Autobranchia</taxon>
        <taxon>Heteroconchia</taxon>
        <taxon>Euheterodonta</taxon>
        <taxon>Imparidentia</taxon>
        <taxon>Neoheterodontei</taxon>
        <taxon>Myida</taxon>
        <taxon>Dreissenoidea</taxon>
        <taxon>Dreissenidae</taxon>
        <taxon>Dreissena</taxon>
    </lineage>
</organism>
<proteinExistence type="predicted"/>
<dbReference type="Proteomes" id="UP000828390">
    <property type="component" value="Unassembled WGS sequence"/>
</dbReference>
<dbReference type="EMBL" id="JAIWYP010000005">
    <property type="protein sequence ID" value="KAH3825161.1"/>
    <property type="molecule type" value="Genomic_DNA"/>
</dbReference>
<reference evidence="3" key="1">
    <citation type="journal article" date="2019" name="bioRxiv">
        <title>The Genome of the Zebra Mussel, Dreissena polymorpha: A Resource for Invasive Species Research.</title>
        <authorList>
            <person name="McCartney M.A."/>
            <person name="Auch B."/>
            <person name="Kono T."/>
            <person name="Mallez S."/>
            <person name="Zhang Y."/>
            <person name="Obille A."/>
            <person name="Becker A."/>
            <person name="Abrahante J.E."/>
            <person name="Garbe J."/>
            <person name="Badalamenti J.P."/>
            <person name="Herman A."/>
            <person name="Mangelson H."/>
            <person name="Liachko I."/>
            <person name="Sullivan S."/>
            <person name="Sone E.D."/>
            <person name="Koren S."/>
            <person name="Silverstein K.A.T."/>
            <person name="Beckman K.B."/>
            <person name="Gohl D.M."/>
        </authorList>
    </citation>
    <scope>NUCLEOTIDE SEQUENCE</scope>
    <source>
        <strain evidence="3">Duluth1</strain>
        <tissue evidence="3">Whole animal</tissue>
    </source>
</reference>
<feature type="domain" description="C2H2-type" evidence="2">
    <location>
        <begin position="45"/>
        <end position="72"/>
    </location>
</feature>
<keyword evidence="1" id="KW-0479">Metal-binding</keyword>
<keyword evidence="1" id="KW-0862">Zinc</keyword>
<dbReference type="Pfam" id="PF00096">
    <property type="entry name" value="zf-C2H2"/>
    <property type="match status" value="2"/>
</dbReference>
<dbReference type="GO" id="GO:0008270">
    <property type="term" value="F:zinc ion binding"/>
    <property type="evidence" value="ECO:0007669"/>
    <property type="project" value="UniProtKB-KW"/>
</dbReference>
<keyword evidence="4" id="KW-1185">Reference proteome</keyword>
<dbReference type="PROSITE" id="PS50157">
    <property type="entry name" value="ZINC_FINGER_C2H2_2"/>
    <property type="match status" value="2"/>
</dbReference>
<evidence type="ECO:0000313" key="4">
    <source>
        <dbReference type="Proteomes" id="UP000828390"/>
    </source>
</evidence>
<name>A0A9D4H165_DREPO</name>
<dbReference type="Gene3D" id="3.30.160.60">
    <property type="entry name" value="Classic Zinc Finger"/>
    <property type="match status" value="1"/>
</dbReference>
<evidence type="ECO:0000259" key="2">
    <source>
        <dbReference type="PROSITE" id="PS50157"/>
    </source>
</evidence>
<comment type="caution">
    <text evidence="3">The sequence shown here is derived from an EMBL/GenBank/DDBJ whole genome shotgun (WGS) entry which is preliminary data.</text>
</comment>
<gene>
    <name evidence="3" type="ORF">DPMN_127034</name>
</gene>
<dbReference type="InterPro" id="IPR013087">
    <property type="entry name" value="Znf_C2H2_type"/>
</dbReference>